<evidence type="ECO:0000313" key="4">
    <source>
        <dbReference type="Proteomes" id="UP001442494"/>
    </source>
</evidence>
<accession>A0ABV0JSE0</accession>
<reference evidence="3 4" key="1">
    <citation type="submission" date="2022-04" db="EMBL/GenBank/DDBJ databases">
        <title>Positive selection, recombination, and allopatry shape intraspecific diversity of widespread and dominant cyanobacteria.</title>
        <authorList>
            <person name="Wei J."/>
            <person name="Shu W."/>
            <person name="Hu C."/>
        </authorList>
    </citation>
    <scope>NUCLEOTIDE SEQUENCE [LARGE SCALE GENOMIC DNA]</scope>
    <source>
        <strain evidence="3 4">GB2-A5</strain>
    </source>
</reference>
<dbReference type="InterPro" id="IPR001451">
    <property type="entry name" value="Hexapep"/>
</dbReference>
<dbReference type="Proteomes" id="UP001442494">
    <property type="component" value="Unassembled WGS sequence"/>
</dbReference>
<proteinExistence type="predicted"/>
<evidence type="ECO:0000256" key="1">
    <source>
        <dbReference type="ARBA" id="ARBA00022679"/>
    </source>
</evidence>
<comment type="caution">
    <text evidence="3">The sequence shown here is derived from an EMBL/GenBank/DDBJ whole genome shotgun (WGS) entry which is preliminary data.</text>
</comment>
<keyword evidence="2" id="KW-0677">Repeat</keyword>
<dbReference type="CDD" id="cd04647">
    <property type="entry name" value="LbH_MAT_like"/>
    <property type="match status" value="1"/>
</dbReference>
<keyword evidence="3" id="KW-0012">Acyltransferase</keyword>
<dbReference type="EMBL" id="JAMPKK010000041">
    <property type="protein sequence ID" value="MEP0866303.1"/>
    <property type="molecule type" value="Genomic_DNA"/>
</dbReference>
<dbReference type="Pfam" id="PF00132">
    <property type="entry name" value="Hexapep"/>
    <property type="match status" value="1"/>
</dbReference>
<evidence type="ECO:0000256" key="2">
    <source>
        <dbReference type="ARBA" id="ARBA00022737"/>
    </source>
</evidence>
<gene>
    <name evidence="3" type="ORF">NDI37_17730</name>
</gene>
<dbReference type="PROSITE" id="PS00101">
    <property type="entry name" value="HEXAPEP_TRANSFERASES"/>
    <property type="match status" value="1"/>
</dbReference>
<organism evidence="3 4">
    <name type="scientific">Funiculus sociatus GB2-A5</name>
    <dbReference type="NCBI Taxonomy" id="2933946"/>
    <lineage>
        <taxon>Bacteria</taxon>
        <taxon>Bacillati</taxon>
        <taxon>Cyanobacteriota</taxon>
        <taxon>Cyanophyceae</taxon>
        <taxon>Coleofasciculales</taxon>
        <taxon>Coleofasciculaceae</taxon>
        <taxon>Funiculus</taxon>
    </lineage>
</organism>
<dbReference type="Pfam" id="PF14602">
    <property type="entry name" value="Hexapep_2"/>
    <property type="match status" value="1"/>
</dbReference>
<dbReference type="Gene3D" id="2.160.10.10">
    <property type="entry name" value="Hexapeptide repeat proteins"/>
    <property type="match status" value="2"/>
</dbReference>
<dbReference type="SUPFAM" id="SSF51161">
    <property type="entry name" value="Trimeric LpxA-like enzymes"/>
    <property type="match status" value="1"/>
</dbReference>
<keyword evidence="4" id="KW-1185">Reference proteome</keyword>
<keyword evidence="1" id="KW-0808">Transferase</keyword>
<sequence>MKNIKSFIVSKLSDSQIDRLKWLGGNFKAYFAKRRNVGKNTYIEPSVHVLGWGNVKIGENSVIGQDTTIVINKREPGKVSVIIGDNCFIGRRNFLTAGGLIKIGDYAMISNDCRILGSGHLFDTPFMPYIATGTTCDDVIELGANCWLGANTTLLKGVKVGYGSIIGAGSVVNCDIPPCSVVVGNPSRIVKRFDMQSQTWVKAKDYPEDSDKYIPSEAEYLEILKKKCPTTRMPIIAVSKTLGDLE</sequence>
<dbReference type="GO" id="GO:0016746">
    <property type="term" value="F:acyltransferase activity"/>
    <property type="evidence" value="ECO:0007669"/>
    <property type="project" value="UniProtKB-KW"/>
</dbReference>
<dbReference type="InterPro" id="IPR011004">
    <property type="entry name" value="Trimer_LpxA-like_sf"/>
</dbReference>
<evidence type="ECO:0000313" key="3">
    <source>
        <dbReference type="EMBL" id="MEP0866303.1"/>
    </source>
</evidence>
<dbReference type="InterPro" id="IPR051159">
    <property type="entry name" value="Hexapeptide_acetyltransf"/>
</dbReference>
<name>A0ABV0JSE0_9CYAN</name>
<protein>
    <submittedName>
        <fullName evidence="3">Acyltransferase</fullName>
    </submittedName>
</protein>
<dbReference type="PANTHER" id="PTHR23416">
    <property type="entry name" value="SIALIC ACID SYNTHASE-RELATED"/>
    <property type="match status" value="1"/>
</dbReference>
<dbReference type="InterPro" id="IPR018357">
    <property type="entry name" value="Hexapep_transf_CS"/>
</dbReference>
<dbReference type="RefSeq" id="WP_190424613.1">
    <property type="nucleotide sequence ID" value="NZ_JAMPKK010000041.1"/>
</dbReference>